<dbReference type="Proteomes" id="UP000261875">
    <property type="component" value="Plasmid p5D_Fsymbiotica-2"/>
</dbReference>
<organism evidence="2 3">
    <name type="scientific">Candidatus Fukatsuia symbiotica</name>
    <dbReference type="NCBI Taxonomy" id="1878942"/>
    <lineage>
        <taxon>Bacteria</taxon>
        <taxon>Pseudomonadati</taxon>
        <taxon>Pseudomonadota</taxon>
        <taxon>Gammaproteobacteria</taxon>
        <taxon>Enterobacterales</taxon>
        <taxon>Yersiniaceae</taxon>
        <taxon>Candidatus Fukatsuia</taxon>
    </lineage>
</organism>
<dbReference type="SUPFAM" id="SSF47598">
    <property type="entry name" value="Ribbon-helix-helix"/>
    <property type="match status" value="1"/>
</dbReference>
<dbReference type="InterPro" id="IPR005569">
    <property type="entry name" value="Arc_DNA-bd_dom"/>
</dbReference>
<name>A0A2U8IBB3_9GAMM</name>
<geneLocation type="plasmid" evidence="2 3">
    <name>p5D_Fsymbiotica-2</name>
</geneLocation>
<keyword evidence="3" id="KW-1185">Reference proteome</keyword>
<proteinExistence type="predicted"/>
<keyword evidence="2" id="KW-0614">Plasmid</keyword>
<dbReference type="InterPro" id="IPR013321">
    <property type="entry name" value="Arc_rbn_hlx_hlx"/>
</dbReference>
<feature type="domain" description="Arc-like DNA binding" evidence="1">
    <location>
        <begin position="22"/>
        <end position="59"/>
    </location>
</feature>
<evidence type="ECO:0000313" key="3">
    <source>
        <dbReference type="Proteomes" id="UP000261875"/>
    </source>
</evidence>
<dbReference type="AlphaFoldDB" id="A0A2U8IBB3"/>
<protein>
    <recommendedName>
        <fullName evidence="1">Arc-like DNA binding domain-containing protein</fullName>
    </recommendedName>
</protein>
<sequence length="71" mass="8221">MLKPILLVCQGCLSGESMVKGAREMAQFKLRIPDELLKELKQAAKENMRSVNAEILLRLVKEDYRKRINDF</sequence>
<gene>
    <name evidence="2" type="ORF">CCS41_14450</name>
</gene>
<dbReference type="GO" id="GO:0006355">
    <property type="term" value="P:regulation of DNA-templated transcription"/>
    <property type="evidence" value="ECO:0007669"/>
    <property type="project" value="InterPro"/>
</dbReference>
<dbReference type="KEGG" id="fsm:CCS41_14450"/>
<dbReference type="InterPro" id="IPR010985">
    <property type="entry name" value="Ribbon_hlx_hlx"/>
</dbReference>
<dbReference type="Pfam" id="PF03869">
    <property type="entry name" value="Arc"/>
    <property type="match status" value="1"/>
</dbReference>
<accession>A0A2U8IBB3</accession>
<dbReference type="EMBL" id="CP021661">
    <property type="protein sequence ID" value="AWK15615.1"/>
    <property type="molecule type" value="Genomic_DNA"/>
</dbReference>
<dbReference type="GO" id="GO:0043565">
    <property type="term" value="F:sequence-specific DNA binding"/>
    <property type="evidence" value="ECO:0007669"/>
    <property type="project" value="UniProtKB-ARBA"/>
</dbReference>
<dbReference type="RefSeq" id="WP_240313946.1">
    <property type="nucleotide sequence ID" value="NZ_CP021661.1"/>
</dbReference>
<reference evidence="2 3" key="1">
    <citation type="submission" date="2017-05" db="EMBL/GenBank/DDBJ databases">
        <title>Genome sequence of Candidatus Fukatsuia symbiotica and Candidatus Hamiltonella defensa from Acyrthosiphon pisum strain 5D.</title>
        <authorList>
            <person name="Patel V.A."/>
            <person name="Chevignon G."/>
            <person name="Russell J.A."/>
            <person name="Oliver K.M."/>
        </authorList>
    </citation>
    <scope>NUCLEOTIDE SEQUENCE [LARGE SCALE GENOMIC DNA]</scope>
    <source>
        <strain evidence="2 3">5D</strain>
        <plasmid evidence="2 3">p5D_Fsymbiotica-2</plasmid>
    </source>
</reference>
<evidence type="ECO:0000259" key="1">
    <source>
        <dbReference type="Pfam" id="PF03869"/>
    </source>
</evidence>
<evidence type="ECO:0000313" key="2">
    <source>
        <dbReference type="EMBL" id="AWK15615.1"/>
    </source>
</evidence>
<dbReference type="Gene3D" id="1.10.1220.10">
    <property type="entry name" value="Met repressor-like"/>
    <property type="match status" value="1"/>
</dbReference>